<dbReference type="Pfam" id="PF00635">
    <property type="entry name" value="Motile_Sperm"/>
    <property type="match status" value="1"/>
</dbReference>
<keyword evidence="2" id="KW-1133">Transmembrane helix</keyword>
<dbReference type="OrthoDB" id="5866971at2759"/>
<accession>A0A498SD95</accession>
<name>A0A498SD95_ACAVI</name>
<dbReference type="Gene3D" id="2.60.40.10">
    <property type="entry name" value="Immunoglobulins"/>
    <property type="match status" value="1"/>
</dbReference>
<keyword evidence="5" id="KW-1185">Reference proteome</keyword>
<dbReference type="PANTHER" id="PTHR22947">
    <property type="entry name" value="MAJOR SPERM PROTEIN"/>
    <property type="match status" value="1"/>
</dbReference>
<dbReference type="EMBL" id="UPTC01000499">
    <property type="protein sequence ID" value="VBB28923.1"/>
    <property type="molecule type" value="Genomic_DNA"/>
</dbReference>
<organism evidence="4 5">
    <name type="scientific">Acanthocheilonema viteae</name>
    <name type="common">Filarial nematode worm</name>
    <name type="synonym">Dipetalonema viteae</name>
    <dbReference type="NCBI Taxonomy" id="6277"/>
    <lineage>
        <taxon>Eukaryota</taxon>
        <taxon>Metazoa</taxon>
        <taxon>Ecdysozoa</taxon>
        <taxon>Nematoda</taxon>
        <taxon>Chromadorea</taxon>
        <taxon>Rhabditida</taxon>
        <taxon>Spirurina</taxon>
        <taxon>Spiruromorpha</taxon>
        <taxon>Filarioidea</taxon>
        <taxon>Onchocercidae</taxon>
        <taxon>Acanthocheilonema</taxon>
    </lineage>
</organism>
<feature type="domain" description="MSP" evidence="3">
    <location>
        <begin position="141"/>
        <end position="234"/>
    </location>
</feature>
<dbReference type="Proteomes" id="UP000276991">
    <property type="component" value="Unassembled WGS sequence"/>
</dbReference>
<dbReference type="InterPro" id="IPR051774">
    <property type="entry name" value="Sperm-specific_class_P"/>
</dbReference>
<keyword evidence="2" id="KW-0812">Transmembrane</keyword>
<dbReference type="InterPro" id="IPR000535">
    <property type="entry name" value="MSP_dom"/>
</dbReference>
<keyword evidence="2" id="KW-0472">Membrane</keyword>
<protein>
    <recommendedName>
        <fullName evidence="1">Major sperm protein</fullName>
    </recommendedName>
</protein>
<evidence type="ECO:0000256" key="2">
    <source>
        <dbReference type="SAM" id="Phobius"/>
    </source>
</evidence>
<proteinExistence type="predicted"/>
<reference evidence="4 5" key="1">
    <citation type="submission" date="2018-08" db="EMBL/GenBank/DDBJ databases">
        <authorList>
            <person name="Laetsch R D."/>
            <person name="Stevens L."/>
            <person name="Kumar S."/>
            <person name="Blaxter L. M."/>
        </authorList>
    </citation>
    <scope>NUCLEOTIDE SEQUENCE [LARGE SCALE GENOMIC DNA]</scope>
</reference>
<keyword evidence="1" id="KW-0206">Cytoskeleton</keyword>
<keyword evidence="1" id="KW-0963">Cytoplasm</keyword>
<dbReference type="InterPro" id="IPR008962">
    <property type="entry name" value="PapD-like_sf"/>
</dbReference>
<feature type="transmembrane region" description="Helical" evidence="2">
    <location>
        <begin position="6"/>
        <end position="26"/>
    </location>
</feature>
<gene>
    <name evidence="4" type="ORF">NAV_LOCUS3741</name>
</gene>
<dbReference type="InterPro" id="IPR013783">
    <property type="entry name" value="Ig-like_fold"/>
</dbReference>
<dbReference type="PANTHER" id="PTHR22947:SF12">
    <property type="entry name" value="MAJOR SPERM PROTEIN"/>
    <property type="match status" value="1"/>
</dbReference>
<dbReference type="AlphaFoldDB" id="A0A498SD95"/>
<dbReference type="PROSITE" id="PS50202">
    <property type="entry name" value="MSP"/>
    <property type="match status" value="1"/>
</dbReference>
<comment type="function">
    <text evidence="1">Central component in molecular interactions underlying sperm crawling. Forms an extensive filament system that extends from sperm villipoda, along the leading edge of the pseudopod.</text>
</comment>
<evidence type="ECO:0000256" key="1">
    <source>
        <dbReference type="RuleBase" id="RU003425"/>
    </source>
</evidence>
<dbReference type="SUPFAM" id="SSF49354">
    <property type="entry name" value="PapD-like"/>
    <property type="match status" value="1"/>
</dbReference>
<sequence>MLMGAGGMFMVVISPPLIAISIVCSCKRQLKLLKKKSEAAVGRSHSMNDKTLSTGCKISNSNHEGGLSLGVTANEGNKRHEMVNVIQKIPDMQLKEMIRKLSDKQSMKKSDLREAERKKSKLSYFEEQMKQVIVGNSDESELEMNAFMTDGIIIFPRQLKWKLMNTVQRVQLQNPTENRFAVKVKCTDNDLYRVKPVFTFVEPKSSVAFDVNRHDDVATVDSILFLTTLVQLFN</sequence>
<evidence type="ECO:0000313" key="5">
    <source>
        <dbReference type="Proteomes" id="UP000276991"/>
    </source>
</evidence>
<evidence type="ECO:0000259" key="3">
    <source>
        <dbReference type="PROSITE" id="PS50202"/>
    </source>
</evidence>
<evidence type="ECO:0000313" key="4">
    <source>
        <dbReference type="EMBL" id="VBB28923.1"/>
    </source>
</evidence>